<dbReference type="Proteomes" id="UP000290204">
    <property type="component" value="Unassembled WGS sequence"/>
</dbReference>
<dbReference type="Gene3D" id="3.90.1570.10">
    <property type="entry name" value="tt1808, chain A"/>
    <property type="match status" value="1"/>
</dbReference>
<dbReference type="CDD" id="cd06260">
    <property type="entry name" value="DUF820-like"/>
    <property type="match status" value="1"/>
</dbReference>
<protein>
    <submittedName>
        <fullName evidence="2">Uma2 family endonuclease</fullName>
    </submittedName>
</protein>
<proteinExistence type="predicted"/>
<keyword evidence="2" id="KW-0540">Nuclease</keyword>
<dbReference type="InterPro" id="IPR012296">
    <property type="entry name" value="Nuclease_put_TT1808"/>
</dbReference>
<evidence type="ECO:0000313" key="2">
    <source>
        <dbReference type="EMBL" id="RXK61896.1"/>
    </source>
</evidence>
<evidence type="ECO:0000313" key="3">
    <source>
        <dbReference type="Proteomes" id="UP000290204"/>
    </source>
</evidence>
<keyword evidence="3" id="KW-1185">Reference proteome</keyword>
<keyword evidence="2" id="KW-0255">Endonuclease</keyword>
<feature type="domain" description="Putative restriction endonuclease" evidence="1">
    <location>
        <begin position="50"/>
        <end position="209"/>
    </location>
</feature>
<reference evidence="2 3" key="1">
    <citation type="submission" date="2019-01" db="EMBL/GenBank/DDBJ databases">
        <title>Lacibacter sp. strain TTM-7.</title>
        <authorList>
            <person name="Chen W.-M."/>
        </authorList>
    </citation>
    <scope>NUCLEOTIDE SEQUENCE [LARGE SCALE GENOMIC DNA]</scope>
    <source>
        <strain evidence="2 3">TTM-7</strain>
    </source>
</reference>
<dbReference type="EMBL" id="SDHW01000001">
    <property type="protein sequence ID" value="RXK61896.1"/>
    <property type="molecule type" value="Genomic_DNA"/>
</dbReference>
<dbReference type="InterPro" id="IPR008538">
    <property type="entry name" value="Uma2"/>
</dbReference>
<gene>
    <name evidence="2" type="ORF">ESA94_02440</name>
</gene>
<dbReference type="GO" id="GO:0004519">
    <property type="term" value="F:endonuclease activity"/>
    <property type="evidence" value="ECO:0007669"/>
    <property type="project" value="UniProtKB-KW"/>
</dbReference>
<accession>A0A4Q1CLL9</accession>
<dbReference type="SUPFAM" id="SSF52980">
    <property type="entry name" value="Restriction endonuclease-like"/>
    <property type="match status" value="1"/>
</dbReference>
<dbReference type="Pfam" id="PF05685">
    <property type="entry name" value="Uma2"/>
    <property type="match status" value="1"/>
</dbReference>
<dbReference type="InterPro" id="IPR011335">
    <property type="entry name" value="Restrct_endonuc-II-like"/>
</dbReference>
<dbReference type="PANTHER" id="PTHR36558">
    <property type="entry name" value="GLR1098 PROTEIN"/>
    <property type="match status" value="1"/>
</dbReference>
<organism evidence="2 3">
    <name type="scientific">Lacibacter luteus</name>
    <dbReference type="NCBI Taxonomy" id="2508719"/>
    <lineage>
        <taxon>Bacteria</taxon>
        <taxon>Pseudomonadati</taxon>
        <taxon>Bacteroidota</taxon>
        <taxon>Chitinophagia</taxon>
        <taxon>Chitinophagales</taxon>
        <taxon>Chitinophagaceae</taxon>
        <taxon>Lacibacter</taxon>
    </lineage>
</organism>
<sequence length="228" mass="26788">MPPFSVQVHWFGKVSIKKHYLFVDKRRQLLPSFFYLYCMAQPAVKYYSQEEYLAFERESPDRHEYYRGEIFNMSGASYEHNVIEDNIRVNLGSFLKGKNCRSLGSNLRVHVKENTLYTYPDVLIVCGEPEFLDNTFDTLLNPSVLFEILSPSTANYDKGVKFELYRDIQSLQEYVLVNASKQHVEFYQRNKDNSWTLTEYKNISDVFVLQTINKPMLLSEIYEGISFG</sequence>
<dbReference type="AlphaFoldDB" id="A0A4Q1CLL9"/>
<name>A0A4Q1CLL9_9BACT</name>
<evidence type="ECO:0000259" key="1">
    <source>
        <dbReference type="Pfam" id="PF05685"/>
    </source>
</evidence>
<keyword evidence="2" id="KW-0378">Hydrolase</keyword>
<dbReference type="PANTHER" id="PTHR36558:SF1">
    <property type="entry name" value="RESTRICTION ENDONUCLEASE DOMAIN-CONTAINING PROTEIN-RELATED"/>
    <property type="match status" value="1"/>
</dbReference>
<comment type="caution">
    <text evidence="2">The sequence shown here is derived from an EMBL/GenBank/DDBJ whole genome shotgun (WGS) entry which is preliminary data.</text>
</comment>
<dbReference type="OrthoDB" id="668969at2"/>